<dbReference type="Proteomes" id="UP000198614">
    <property type="component" value="Unassembled WGS sequence"/>
</dbReference>
<organism evidence="2 3">
    <name type="scientific">Streptomyces griseoaurantiacus</name>
    <dbReference type="NCBI Taxonomy" id="68213"/>
    <lineage>
        <taxon>Bacteria</taxon>
        <taxon>Bacillati</taxon>
        <taxon>Actinomycetota</taxon>
        <taxon>Actinomycetes</taxon>
        <taxon>Kitasatosporales</taxon>
        <taxon>Streptomycetaceae</taxon>
        <taxon>Streptomyces</taxon>
        <taxon>Streptomyces aurantiacus group</taxon>
    </lineage>
</organism>
<feature type="region of interest" description="Disordered" evidence="1">
    <location>
        <begin position="1"/>
        <end position="28"/>
    </location>
</feature>
<proteinExistence type="predicted"/>
<dbReference type="OrthoDB" id="4152651at2"/>
<dbReference type="AlphaFoldDB" id="A0A1G7XRA1"/>
<name>A0A1G7XRA1_9ACTN</name>
<evidence type="ECO:0000313" key="2">
    <source>
        <dbReference type="EMBL" id="SDG86745.1"/>
    </source>
</evidence>
<gene>
    <name evidence="2" type="ORF">SAMN05216260_13347</name>
</gene>
<dbReference type="EMBL" id="FNAX01000033">
    <property type="protein sequence ID" value="SDG86745.1"/>
    <property type="molecule type" value="Genomic_DNA"/>
</dbReference>
<accession>A0A1G7XRA1</accession>
<evidence type="ECO:0000256" key="1">
    <source>
        <dbReference type="SAM" id="MobiDB-lite"/>
    </source>
</evidence>
<feature type="compositionally biased region" description="Acidic residues" evidence="1">
    <location>
        <begin position="17"/>
        <end position="27"/>
    </location>
</feature>
<protein>
    <submittedName>
        <fullName evidence="2">Uncharacterized protein</fullName>
    </submittedName>
</protein>
<sequence>MDELYVVRHQPTWREEPDPEPDDEYDNDTDHKTVYALFGLAIYKANVLEHTLVNTLAMARIITAEEQGERLIRDPWAQGFKDMMGKLIRRAEPYVSAYPEVVDDLTNSLKRRNFLVHHFWRERIQEMITESSRAKLCADMKADCRLFTQTDERLTERVFDPLARKRGITPEMIEAQYAKERREAMKRYEPESFTEGEGSA</sequence>
<reference evidence="2 3" key="1">
    <citation type="submission" date="2016-10" db="EMBL/GenBank/DDBJ databases">
        <authorList>
            <person name="de Groot N.N."/>
        </authorList>
    </citation>
    <scope>NUCLEOTIDE SEQUENCE [LARGE SCALE GENOMIC DNA]</scope>
    <source>
        <strain evidence="2 3">CGMCC 4.1859</strain>
    </source>
</reference>
<evidence type="ECO:0000313" key="3">
    <source>
        <dbReference type="Proteomes" id="UP000198614"/>
    </source>
</evidence>